<evidence type="ECO:0000256" key="1">
    <source>
        <dbReference type="SAM" id="Phobius"/>
    </source>
</evidence>
<keyword evidence="1" id="KW-0812">Transmembrane</keyword>
<organism evidence="2 3">
    <name type="scientific">Stieleria neptunia</name>
    <dbReference type="NCBI Taxonomy" id="2527979"/>
    <lineage>
        <taxon>Bacteria</taxon>
        <taxon>Pseudomonadati</taxon>
        <taxon>Planctomycetota</taxon>
        <taxon>Planctomycetia</taxon>
        <taxon>Pirellulales</taxon>
        <taxon>Pirellulaceae</taxon>
        <taxon>Stieleria</taxon>
    </lineage>
</organism>
<dbReference type="EMBL" id="CP037423">
    <property type="protein sequence ID" value="QDV43558.1"/>
    <property type="molecule type" value="Genomic_DNA"/>
</dbReference>
<feature type="transmembrane region" description="Helical" evidence="1">
    <location>
        <begin position="20"/>
        <end position="41"/>
    </location>
</feature>
<name>A0A518HRZ8_9BACT</name>
<reference evidence="2 3" key="1">
    <citation type="submission" date="2019-03" db="EMBL/GenBank/DDBJ databases">
        <title>Deep-cultivation of Planctomycetes and their phenomic and genomic characterization uncovers novel biology.</title>
        <authorList>
            <person name="Wiegand S."/>
            <person name="Jogler M."/>
            <person name="Boedeker C."/>
            <person name="Pinto D."/>
            <person name="Vollmers J."/>
            <person name="Rivas-Marin E."/>
            <person name="Kohn T."/>
            <person name="Peeters S.H."/>
            <person name="Heuer A."/>
            <person name="Rast P."/>
            <person name="Oberbeckmann S."/>
            <person name="Bunk B."/>
            <person name="Jeske O."/>
            <person name="Meyerdierks A."/>
            <person name="Storesund J.E."/>
            <person name="Kallscheuer N."/>
            <person name="Luecker S."/>
            <person name="Lage O.M."/>
            <person name="Pohl T."/>
            <person name="Merkel B.J."/>
            <person name="Hornburger P."/>
            <person name="Mueller R.-W."/>
            <person name="Bruemmer F."/>
            <person name="Labrenz M."/>
            <person name="Spormann A.M."/>
            <person name="Op den Camp H."/>
            <person name="Overmann J."/>
            <person name="Amann R."/>
            <person name="Jetten M.S.M."/>
            <person name="Mascher T."/>
            <person name="Medema M.H."/>
            <person name="Devos D.P."/>
            <person name="Kaster A.-K."/>
            <person name="Ovreas L."/>
            <person name="Rohde M."/>
            <person name="Galperin M.Y."/>
            <person name="Jogler C."/>
        </authorList>
    </citation>
    <scope>NUCLEOTIDE SEQUENCE [LARGE SCALE GENOMIC DNA]</scope>
    <source>
        <strain evidence="2 3">Enr13</strain>
    </source>
</reference>
<gene>
    <name evidence="2" type="ORF">Enr13x_34150</name>
</gene>
<dbReference type="AlphaFoldDB" id="A0A518HRZ8"/>
<keyword evidence="1" id="KW-1133">Transmembrane helix</keyword>
<accession>A0A518HRZ8</accession>
<dbReference type="KEGG" id="snep:Enr13x_34150"/>
<protein>
    <submittedName>
        <fullName evidence="2">Uncharacterized protein</fullName>
    </submittedName>
</protein>
<evidence type="ECO:0000313" key="2">
    <source>
        <dbReference type="EMBL" id="QDV43558.1"/>
    </source>
</evidence>
<evidence type="ECO:0000313" key="3">
    <source>
        <dbReference type="Proteomes" id="UP000319004"/>
    </source>
</evidence>
<keyword evidence="1" id="KW-0472">Membrane</keyword>
<sequence>MSSSISSSDPETHAANGKRVPYGLLLAIVLVAVIEATLSFVDTPIDANGIFLPDDRPPTVVETIMEIKLQAANTTGTAPDVLLLGDSSGLMGLDPRVMSDHVGTSVFNLCSISLIGADGQKAMLERYIRSHGRPRVIVYHYAPHDLRYTAADLAEWQFRRSMFLWLAASDGQAVAAELRDSPQFRLLPSQRFRNAAQGRLFFVSGHQRNLSLPRGLFGSHNELVAEVSDQDGFLQEVNKDETEQPRDLDLTMPESQEVAFDELLDYVDEIGVPIFFVSNPLPEYSKTRATLESLRMQQRQLKRITARHERAEILFPEQRFLPRESFATLNHLRPLSAVVNSKEVAMALLSARTMSSATDAFLLSLLAKSKSLSAKR</sequence>
<proteinExistence type="predicted"/>
<dbReference type="Proteomes" id="UP000319004">
    <property type="component" value="Chromosome"/>
</dbReference>
<keyword evidence="3" id="KW-1185">Reference proteome</keyword>